<dbReference type="GO" id="GO:0044781">
    <property type="term" value="P:bacterial-type flagellum organization"/>
    <property type="evidence" value="ECO:0007669"/>
    <property type="project" value="UniProtKB-KW"/>
</dbReference>
<proteinExistence type="inferred from homology"/>
<dbReference type="Pfam" id="PF03963">
    <property type="entry name" value="FlgD"/>
    <property type="match status" value="1"/>
</dbReference>
<evidence type="ECO:0000256" key="1">
    <source>
        <dbReference type="ARBA" id="ARBA00010577"/>
    </source>
</evidence>
<feature type="region of interest" description="Disordered" evidence="3">
    <location>
        <begin position="147"/>
        <end position="181"/>
    </location>
</feature>
<protein>
    <recommendedName>
        <fullName evidence="8">Flagellar hook capping protein</fullName>
    </recommendedName>
</protein>
<dbReference type="EMBL" id="CP021422">
    <property type="protein sequence ID" value="ASB41558.1"/>
    <property type="molecule type" value="Genomic_DNA"/>
</dbReference>
<dbReference type="Proteomes" id="UP000596035">
    <property type="component" value="Chromosome"/>
</dbReference>
<comment type="similarity">
    <text evidence="1">Belongs to the FlgD family.</text>
</comment>
<evidence type="ECO:0008006" key="8">
    <source>
        <dbReference type="Google" id="ProtNLM"/>
    </source>
</evidence>
<accession>A0A1Z2XSX8</accession>
<keyword evidence="2" id="KW-1005">Bacterial flagellum biogenesis</keyword>
<dbReference type="KEGG" id="amur:ADH66_13390"/>
<evidence type="ECO:0000313" key="7">
    <source>
        <dbReference type="Proteomes" id="UP000596035"/>
    </source>
</evidence>
<organism evidence="5 7">
    <name type="scientific">Acutalibacter muris</name>
    <dbReference type="NCBI Taxonomy" id="1796620"/>
    <lineage>
        <taxon>Bacteria</taxon>
        <taxon>Bacillati</taxon>
        <taxon>Bacillota</taxon>
        <taxon>Clostridia</taxon>
        <taxon>Eubacteriales</taxon>
        <taxon>Acutalibacteraceae</taxon>
        <taxon>Acutalibacter</taxon>
    </lineage>
</organism>
<evidence type="ECO:0000313" key="5">
    <source>
        <dbReference type="EMBL" id="QQR30819.1"/>
    </source>
</evidence>
<reference evidence="4" key="1">
    <citation type="journal article" date="2017" name="Genome Announc.">
        <title>High-Quality Whole-Genome Sequences of the Oligo-Mouse-Microbiota Bacterial Community.</title>
        <authorList>
            <person name="Garzetti D."/>
            <person name="Brugiroux S."/>
            <person name="Bunk B."/>
            <person name="Pukall R."/>
            <person name="McCoy K.D."/>
            <person name="Macpherson A.J."/>
            <person name="Stecher B."/>
        </authorList>
    </citation>
    <scope>NUCLEOTIDE SEQUENCE</scope>
    <source>
        <strain evidence="4">KB18</strain>
    </source>
</reference>
<feature type="compositionally biased region" description="Acidic residues" evidence="3">
    <location>
        <begin position="153"/>
        <end position="166"/>
    </location>
</feature>
<reference evidence="5 7" key="3">
    <citation type="submission" date="2020-11" db="EMBL/GenBank/DDBJ databases">
        <title>Closed and high quality bacterial genomes of the OMM12 community.</title>
        <authorList>
            <person name="Marbouty M."/>
            <person name="Lamy-Besnier Q."/>
            <person name="Debarbieux L."/>
            <person name="Koszul R."/>
        </authorList>
    </citation>
    <scope>NUCLEOTIDE SEQUENCE [LARGE SCALE GENOMIC DNA]</scope>
    <source>
        <strain evidence="5 7">KB18</strain>
    </source>
</reference>
<dbReference type="Proteomes" id="UP000196710">
    <property type="component" value="Chromosome"/>
</dbReference>
<dbReference type="RefSeq" id="WP_066539685.1">
    <property type="nucleotide sequence ID" value="NZ_CAJTCQ010000005.1"/>
</dbReference>
<sequence length="181" mass="19175">MANTAMNDLSNILGTTAPIKQAQNSTNKKAGSSLDMTDFLTLMVAMFQNQDIDNAASTTDMMNQFVQMSVVQAITNISTLIDDSTVLTYAASLVGKEVTIGEVVGKEMVETVGTVIGTGTLNGQQVIFLDNDKSYYLNQILAVGRLPEKQEDVDPDKDEGDGDGDGTGETTGPEKPGEVTA</sequence>
<feature type="compositionally biased region" description="Low complexity" evidence="3">
    <location>
        <begin position="168"/>
        <end position="181"/>
    </location>
</feature>
<keyword evidence="6" id="KW-1185">Reference proteome</keyword>
<evidence type="ECO:0000256" key="2">
    <source>
        <dbReference type="ARBA" id="ARBA00022795"/>
    </source>
</evidence>
<reference evidence="6" key="2">
    <citation type="submission" date="2017-05" db="EMBL/GenBank/DDBJ databases">
        <title>Improved OligoMM genomes.</title>
        <authorList>
            <person name="Garzetti D."/>
        </authorList>
    </citation>
    <scope>NUCLEOTIDE SEQUENCE [LARGE SCALE GENOMIC DNA]</scope>
    <source>
        <strain evidence="6">KB18</strain>
    </source>
</reference>
<dbReference type="InterPro" id="IPR005648">
    <property type="entry name" value="FlgD"/>
</dbReference>
<evidence type="ECO:0000256" key="3">
    <source>
        <dbReference type="SAM" id="MobiDB-lite"/>
    </source>
</evidence>
<evidence type="ECO:0000313" key="6">
    <source>
        <dbReference type="Proteomes" id="UP000196710"/>
    </source>
</evidence>
<dbReference type="AlphaFoldDB" id="A0A1Z2XSX8"/>
<name>A0A1Z2XSX8_9FIRM</name>
<evidence type="ECO:0000313" key="4">
    <source>
        <dbReference type="EMBL" id="ASB41558.1"/>
    </source>
</evidence>
<dbReference type="EMBL" id="CP065321">
    <property type="protein sequence ID" value="QQR30819.1"/>
    <property type="molecule type" value="Genomic_DNA"/>
</dbReference>
<gene>
    <name evidence="4" type="ORF">ADH66_13390</name>
    <name evidence="5" type="ORF">I5Q82_03730</name>
</gene>